<feature type="domain" description="DUF7753" evidence="3">
    <location>
        <begin position="282"/>
        <end position="344"/>
    </location>
</feature>
<name>A0A0N5D673_THECL</name>
<evidence type="ECO:0000259" key="3">
    <source>
        <dbReference type="Pfam" id="PF24936"/>
    </source>
</evidence>
<dbReference type="EMBL" id="UYYF01004644">
    <property type="protein sequence ID" value="VDN06079.1"/>
    <property type="molecule type" value="Genomic_DNA"/>
</dbReference>
<dbReference type="InterPro" id="IPR036846">
    <property type="entry name" value="GM2-AP_sf"/>
</dbReference>
<keyword evidence="1 2" id="KW-0732">Signal</keyword>
<gene>
    <name evidence="4" type="ORF">TCLT_LOCUS8514</name>
</gene>
<feature type="chain" id="PRO_5043126616" description="DUF7753 domain-containing protein" evidence="2">
    <location>
        <begin position="17"/>
        <end position="374"/>
    </location>
</feature>
<proteinExistence type="predicted"/>
<reference evidence="6" key="1">
    <citation type="submission" date="2017-02" db="UniProtKB">
        <authorList>
            <consortium name="WormBaseParasite"/>
        </authorList>
    </citation>
    <scope>IDENTIFICATION</scope>
</reference>
<evidence type="ECO:0000256" key="1">
    <source>
        <dbReference type="ARBA" id="ARBA00022729"/>
    </source>
</evidence>
<organism evidence="6">
    <name type="scientific">Thelazia callipaeda</name>
    <name type="common">Oriental eyeworm</name>
    <name type="synonym">Parasitic nematode</name>
    <dbReference type="NCBI Taxonomy" id="103827"/>
    <lineage>
        <taxon>Eukaryota</taxon>
        <taxon>Metazoa</taxon>
        <taxon>Ecdysozoa</taxon>
        <taxon>Nematoda</taxon>
        <taxon>Chromadorea</taxon>
        <taxon>Rhabditida</taxon>
        <taxon>Spirurina</taxon>
        <taxon>Spiruromorpha</taxon>
        <taxon>Thelazioidea</taxon>
        <taxon>Thelaziidae</taxon>
        <taxon>Thelazia</taxon>
    </lineage>
</organism>
<accession>A0A0N5D673</accession>
<dbReference type="InterPro" id="IPR056655">
    <property type="entry name" value="DUF7753"/>
</dbReference>
<evidence type="ECO:0000256" key="2">
    <source>
        <dbReference type="SAM" id="SignalP"/>
    </source>
</evidence>
<dbReference type="Pfam" id="PF24936">
    <property type="entry name" value="DUF7753"/>
    <property type="match status" value="1"/>
</dbReference>
<reference evidence="4 5" key="2">
    <citation type="submission" date="2018-11" db="EMBL/GenBank/DDBJ databases">
        <authorList>
            <consortium name="Pathogen Informatics"/>
        </authorList>
    </citation>
    <scope>NUCLEOTIDE SEQUENCE [LARGE SCALE GENOMIC DNA]</scope>
</reference>
<evidence type="ECO:0000313" key="6">
    <source>
        <dbReference type="WBParaSite" id="TCLT_0000852501-mRNA-1"/>
    </source>
</evidence>
<evidence type="ECO:0000313" key="4">
    <source>
        <dbReference type="EMBL" id="VDN06079.1"/>
    </source>
</evidence>
<sequence length="374" mass="43506">MLLLLWTVSVATDTIAFPCIKFRITCKNSTSFTLWFLLLPILHEVIVLANSQEQAFDCDILDAKCRERYRQTIHTTSIKSKASRCSQQDIWLIPGKADASCSRPGAKKVLEVDPRQLVIRPEVVKLPGCFDLEIKNVRVLDNEDAFENSFFAKAEYQWWNVKDFANLKCQNASNNGCGGYGNNCYYCDICKSLTELQTDSSKSTLANQLKGINCPSRPGFYTFRKEFCFNDWSAFDRDGDCQFDFFQGDKFSDYRSALSYLQQIGYGTLVAKLRLAMNATGDVEEKKRIKEASIEENIQKELEERRKSWDINNGQFEKFRQWYINYRKDIWHREDYLPWLLYENEISCIRLTFDVCERIPRRSPFTGQLTCNPN</sequence>
<dbReference type="WBParaSite" id="TCLT_0000852501-mRNA-1">
    <property type="protein sequence ID" value="TCLT_0000852501-mRNA-1"/>
    <property type="gene ID" value="TCLT_0000852501"/>
</dbReference>
<dbReference type="AlphaFoldDB" id="A0A0N5D673"/>
<protein>
    <recommendedName>
        <fullName evidence="3">DUF7753 domain-containing protein</fullName>
    </recommendedName>
</protein>
<dbReference type="Proteomes" id="UP000276776">
    <property type="component" value="Unassembled WGS sequence"/>
</dbReference>
<dbReference type="OrthoDB" id="5782184at2759"/>
<feature type="signal peptide" evidence="2">
    <location>
        <begin position="1"/>
        <end position="16"/>
    </location>
</feature>
<dbReference type="OMA" id="CTRPGAK"/>
<evidence type="ECO:0000313" key="5">
    <source>
        <dbReference type="Proteomes" id="UP000276776"/>
    </source>
</evidence>
<keyword evidence="5" id="KW-1185">Reference proteome</keyword>
<dbReference type="SUPFAM" id="SSF63707">
    <property type="entry name" value="Ganglioside M2 (gm2) activator"/>
    <property type="match status" value="1"/>
</dbReference>